<name>A0A930VIK2_9ACTN</name>
<dbReference type="CDD" id="cd00146">
    <property type="entry name" value="PKD"/>
    <property type="match status" value="1"/>
</dbReference>
<dbReference type="Pfam" id="PF00801">
    <property type="entry name" value="PKD"/>
    <property type="match status" value="1"/>
</dbReference>
<evidence type="ECO:0000313" key="2">
    <source>
        <dbReference type="EMBL" id="MBF4768204.1"/>
    </source>
</evidence>
<dbReference type="GO" id="GO:0005975">
    <property type="term" value="P:carbohydrate metabolic process"/>
    <property type="evidence" value="ECO:0007669"/>
    <property type="project" value="UniProtKB-ARBA"/>
</dbReference>
<evidence type="ECO:0000259" key="1">
    <source>
        <dbReference type="PROSITE" id="PS50093"/>
    </source>
</evidence>
<protein>
    <submittedName>
        <fullName evidence="2">PKD domain-containing protein</fullName>
    </submittedName>
</protein>
<dbReference type="Proteomes" id="UP000660668">
    <property type="component" value="Unassembled WGS sequence"/>
</dbReference>
<sequence length="258" mass="28023">MSIPILWGWSQPASASSGCLGGADMHGSYLGCFVAGDELRAIWASAPANVKYMLRPICASAPDHPEEICATRQVSCLNPPDSFRYWVFRSIGEGPFEPVASTCLGDAGGFEVITPGRVLHEMKRMTWPAATLSIQPPDGRTLVNFKTNFFTTTTEPDTQTITLLGQRVEIEASPVSYTWHFGDGEKQSGADPGAPYPNLDVTHTYRKAEVTVRPSVDVTYHGRFRVNGGQWQDIPETLTVAGTPTQLQVLTATPHLVG</sequence>
<dbReference type="PROSITE" id="PS50093">
    <property type="entry name" value="PKD"/>
    <property type="match status" value="1"/>
</dbReference>
<dbReference type="InterPro" id="IPR000601">
    <property type="entry name" value="PKD_dom"/>
</dbReference>
<organism evidence="2 3">
    <name type="scientific">Nocardioides agariphilus</name>
    <dbReference type="NCBI Taxonomy" id="433664"/>
    <lineage>
        <taxon>Bacteria</taxon>
        <taxon>Bacillati</taxon>
        <taxon>Actinomycetota</taxon>
        <taxon>Actinomycetes</taxon>
        <taxon>Propionibacteriales</taxon>
        <taxon>Nocardioidaceae</taxon>
        <taxon>Nocardioides</taxon>
    </lineage>
</organism>
<dbReference type="RefSeq" id="WP_194696353.1">
    <property type="nucleotide sequence ID" value="NZ_JADKPO010000012.1"/>
</dbReference>
<dbReference type="InterPro" id="IPR013783">
    <property type="entry name" value="Ig-like_fold"/>
</dbReference>
<accession>A0A930VIK2</accession>
<keyword evidence="3" id="KW-1185">Reference proteome</keyword>
<reference evidence="2" key="1">
    <citation type="submission" date="2020-11" db="EMBL/GenBank/DDBJ databases">
        <title>Nocardioides cynanchi sp. nov., isolated from soil of rhizosphere of Cynanchum wilfordii.</title>
        <authorList>
            <person name="Lee J.-S."/>
            <person name="Suh M.K."/>
            <person name="Kim J.-S."/>
        </authorList>
    </citation>
    <scope>NUCLEOTIDE SEQUENCE</scope>
    <source>
        <strain evidence="2">KCTC 19276</strain>
    </source>
</reference>
<feature type="domain" description="PKD" evidence="1">
    <location>
        <begin position="173"/>
        <end position="208"/>
    </location>
</feature>
<comment type="caution">
    <text evidence="2">The sequence shown here is derived from an EMBL/GenBank/DDBJ whole genome shotgun (WGS) entry which is preliminary data.</text>
</comment>
<gene>
    <name evidence="2" type="ORF">ISU10_10530</name>
</gene>
<dbReference type="AlphaFoldDB" id="A0A930VIK2"/>
<dbReference type="Gene3D" id="2.60.40.10">
    <property type="entry name" value="Immunoglobulins"/>
    <property type="match status" value="1"/>
</dbReference>
<dbReference type="EMBL" id="JADKPO010000012">
    <property type="protein sequence ID" value="MBF4768204.1"/>
    <property type="molecule type" value="Genomic_DNA"/>
</dbReference>
<proteinExistence type="predicted"/>
<evidence type="ECO:0000313" key="3">
    <source>
        <dbReference type="Proteomes" id="UP000660668"/>
    </source>
</evidence>